<dbReference type="Proteomes" id="UP000223913">
    <property type="component" value="Unassembled WGS sequence"/>
</dbReference>
<reference evidence="1 2" key="1">
    <citation type="submission" date="2017-10" db="EMBL/GenBank/DDBJ databases">
        <title>The draft genome sequence of Lewinella nigricans NBRC 102662.</title>
        <authorList>
            <person name="Wang K."/>
        </authorList>
    </citation>
    <scope>NUCLEOTIDE SEQUENCE [LARGE SCALE GENOMIC DNA]</scope>
    <source>
        <strain evidence="1 2">NBRC 102662</strain>
    </source>
</reference>
<protein>
    <submittedName>
        <fullName evidence="1">Lactam utilization protein LamB</fullName>
    </submittedName>
</protein>
<dbReference type="SUPFAM" id="SSF88713">
    <property type="entry name" value="Glycoside hydrolase/deacetylase"/>
    <property type="match status" value="1"/>
</dbReference>
<dbReference type="OrthoDB" id="9773478at2"/>
<dbReference type="CDD" id="cd10787">
    <property type="entry name" value="LamB_YcsF_like"/>
    <property type="match status" value="1"/>
</dbReference>
<name>A0A2D0NAC3_FLAN2</name>
<organism evidence="1 2">
    <name type="scientific">Flavilitoribacter nigricans (strain ATCC 23147 / DSM 23189 / NBRC 102662 / NCIMB 1420 / SS-2)</name>
    <name type="common">Lewinella nigricans</name>
    <dbReference type="NCBI Taxonomy" id="1122177"/>
    <lineage>
        <taxon>Bacteria</taxon>
        <taxon>Pseudomonadati</taxon>
        <taxon>Bacteroidota</taxon>
        <taxon>Saprospiria</taxon>
        <taxon>Saprospirales</taxon>
        <taxon>Lewinellaceae</taxon>
        <taxon>Flavilitoribacter</taxon>
    </lineage>
</organism>
<evidence type="ECO:0000313" key="2">
    <source>
        <dbReference type="Proteomes" id="UP000223913"/>
    </source>
</evidence>
<dbReference type="InterPro" id="IPR011330">
    <property type="entry name" value="Glyco_hydro/deAcase_b/a-brl"/>
</dbReference>
<keyword evidence="2" id="KW-1185">Reference proteome</keyword>
<dbReference type="NCBIfam" id="NF003816">
    <property type="entry name" value="PRK05406.1-5"/>
    <property type="match status" value="1"/>
</dbReference>
<dbReference type="AlphaFoldDB" id="A0A2D0NAC3"/>
<dbReference type="InterPro" id="IPR005501">
    <property type="entry name" value="LamB/YcsF/PxpA-like"/>
</dbReference>
<dbReference type="NCBIfam" id="NF003814">
    <property type="entry name" value="PRK05406.1-3"/>
    <property type="match status" value="1"/>
</dbReference>
<dbReference type="PANTHER" id="PTHR30292:SF0">
    <property type="entry name" value="5-OXOPROLINASE SUBUNIT A"/>
    <property type="match status" value="1"/>
</dbReference>
<proteinExistence type="predicted"/>
<evidence type="ECO:0000313" key="1">
    <source>
        <dbReference type="EMBL" id="PHN05310.1"/>
    </source>
</evidence>
<dbReference type="Gene3D" id="3.20.20.370">
    <property type="entry name" value="Glycoside hydrolase/deacetylase"/>
    <property type="match status" value="1"/>
</dbReference>
<accession>A0A2D0NAC3</accession>
<sequence length="251" mass="27008">MDQPALQFDLNCDLGESYGRFEIGNDDALFPYLTSCNIACGFHGGDPLHLESTIQKAMEHQLRIGAHPSYPDLMGFGRRKMQIPVQELRAIVKYQVAALKGMVESAGGTLAYVKPHGALYNSMVKDPEEAAAVIDGIRSIDPELAVMGLAGSAVKAAVESAGMTFIAEAFADRRYTDAGQLVPRDTEGAVIHDPAAAAEQVRSVVQEGQLKTISGKRMNLQADSFCIHGDNPAAVSILQAIYRIFGITLKN</sequence>
<dbReference type="PANTHER" id="PTHR30292">
    <property type="entry name" value="UNCHARACTERIZED PROTEIN YBGL-RELATED"/>
    <property type="match status" value="1"/>
</dbReference>
<dbReference type="Pfam" id="PF03746">
    <property type="entry name" value="LamB_YcsF"/>
    <property type="match status" value="1"/>
</dbReference>
<dbReference type="RefSeq" id="WP_099151361.1">
    <property type="nucleotide sequence ID" value="NZ_PDUD01000022.1"/>
</dbReference>
<dbReference type="EMBL" id="PDUD01000022">
    <property type="protein sequence ID" value="PHN05310.1"/>
    <property type="molecule type" value="Genomic_DNA"/>
</dbReference>
<dbReference type="GO" id="GO:0005975">
    <property type="term" value="P:carbohydrate metabolic process"/>
    <property type="evidence" value="ECO:0007669"/>
    <property type="project" value="InterPro"/>
</dbReference>
<gene>
    <name evidence="1" type="ORF">CRP01_17490</name>
</gene>
<comment type="caution">
    <text evidence="1">The sequence shown here is derived from an EMBL/GenBank/DDBJ whole genome shotgun (WGS) entry which is preliminary data.</text>
</comment>